<evidence type="ECO:0000259" key="1">
    <source>
        <dbReference type="Pfam" id="PF13456"/>
    </source>
</evidence>
<accession>A0A9R1VN44</accession>
<dbReference type="EMBL" id="NBSK02000005">
    <property type="protein sequence ID" value="KAJ0207581.1"/>
    <property type="molecule type" value="Genomic_DNA"/>
</dbReference>
<dbReference type="GO" id="GO:0003676">
    <property type="term" value="F:nucleic acid binding"/>
    <property type="evidence" value="ECO:0007669"/>
    <property type="project" value="InterPro"/>
</dbReference>
<dbReference type="InterPro" id="IPR012337">
    <property type="entry name" value="RNaseH-like_sf"/>
</dbReference>
<organism evidence="2 3">
    <name type="scientific">Lactuca sativa</name>
    <name type="common">Garden lettuce</name>
    <dbReference type="NCBI Taxonomy" id="4236"/>
    <lineage>
        <taxon>Eukaryota</taxon>
        <taxon>Viridiplantae</taxon>
        <taxon>Streptophyta</taxon>
        <taxon>Embryophyta</taxon>
        <taxon>Tracheophyta</taxon>
        <taxon>Spermatophyta</taxon>
        <taxon>Magnoliopsida</taxon>
        <taxon>eudicotyledons</taxon>
        <taxon>Gunneridae</taxon>
        <taxon>Pentapetalae</taxon>
        <taxon>asterids</taxon>
        <taxon>campanulids</taxon>
        <taxon>Asterales</taxon>
        <taxon>Asteraceae</taxon>
        <taxon>Cichorioideae</taxon>
        <taxon>Cichorieae</taxon>
        <taxon>Lactucinae</taxon>
        <taxon>Lactuca</taxon>
    </lineage>
</organism>
<dbReference type="CDD" id="cd09279">
    <property type="entry name" value="RNase_HI_like"/>
    <property type="match status" value="1"/>
</dbReference>
<gene>
    <name evidence="2" type="ORF">LSAT_V11C500276450</name>
</gene>
<dbReference type="Proteomes" id="UP000235145">
    <property type="component" value="Unassembled WGS sequence"/>
</dbReference>
<evidence type="ECO:0000313" key="2">
    <source>
        <dbReference type="EMBL" id="KAJ0207581.1"/>
    </source>
</evidence>
<dbReference type="Gene3D" id="3.30.420.10">
    <property type="entry name" value="Ribonuclease H-like superfamily/Ribonuclease H"/>
    <property type="match status" value="1"/>
</dbReference>
<evidence type="ECO:0000313" key="3">
    <source>
        <dbReference type="Proteomes" id="UP000235145"/>
    </source>
</evidence>
<comment type="caution">
    <text evidence="2">The sequence shown here is derived from an EMBL/GenBank/DDBJ whole genome shotgun (WGS) entry which is preliminary data.</text>
</comment>
<dbReference type="AlphaFoldDB" id="A0A9R1VN44"/>
<reference evidence="2 3" key="1">
    <citation type="journal article" date="2017" name="Nat. Commun.">
        <title>Genome assembly with in vitro proximity ligation data and whole-genome triplication in lettuce.</title>
        <authorList>
            <person name="Reyes-Chin-Wo S."/>
            <person name="Wang Z."/>
            <person name="Yang X."/>
            <person name="Kozik A."/>
            <person name="Arikit S."/>
            <person name="Song C."/>
            <person name="Xia L."/>
            <person name="Froenicke L."/>
            <person name="Lavelle D.O."/>
            <person name="Truco M.J."/>
            <person name="Xia R."/>
            <person name="Zhu S."/>
            <person name="Xu C."/>
            <person name="Xu H."/>
            <person name="Xu X."/>
            <person name="Cox K."/>
            <person name="Korf I."/>
            <person name="Meyers B.C."/>
            <person name="Michelmore R.W."/>
        </authorList>
    </citation>
    <scope>NUCLEOTIDE SEQUENCE [LARGE SCALE GENOMIC DNA]</scope>
    <source>
        <strain evidence="3">cv. Salinas</strain>
        <tissue evidence="2">Seedlings</tissue>
    </source>
</reference>
<dbReference type="GO" id="GO:0004523">
    <property type="term" value="F:RNA-DNA hybrid ribonuclease activity"/>
    <property type="evidence" value="ECO:0007669"/>
    <property type="project" value="InterPro"/>
</dbReference>
<keyword evidence="3" id="KW-1185">Reference proteome</keyword>
<dbReference type="PANTHER" id="PTHR48475:SF2">
    <property type="entry name" value="RIBONUCLEASE H"/>
    <property type="match status" value="1"/>
</dbReference>
<proteinExistence type="predicted"/>
<dbReference type="Pfam" id="PF13456">
    <property type="entry name" value="RVT_3"/>
    <property type="match status" value="1"/>
</dbReference>
<dbReference type="InterPro" id="IPR036397">
    <property type="entry name" value="RNaseH_sf"/>
</dbReference>
<protein>
    <recommendedName>
        <fullName evidence="1">RNase H type-1 domain-containing protein</fullName>
    </recommendedName>
</protein>
<sequence>MWTLYTDGASRKEGSEVGLIIQSSKGEEVTYVCRFDFNTSNNEVEYEALLEDLRLENKMEAERVISMTESRLAASQINREFEKKDKRMEKYVKSVKKLTSPLKRFPVKQIMYKKKRRDALNKLASTFFDHLSKKVLVEVPKERSINECQKMLLARQHSGKPTLAKQVPTKNHGSLMKILRMGIYWP</sequence>
<dbReference type="InterPro" id="IPR002156">
    <property type="entry name" value="RNaseH_domain"/>
</dbReference>
<dbReference type="SUPFAM" id="SSF53098">
    <property type="entry name" value="Ribonuclease H-like"/>
    <property type="match status" value="1"/>
</dbReference>
<name>A0A9R1VN44_LACSA</name>
<feature type="domain" description="RNase H type-1" evidence="1">
    <location>
        <begin position="7"/>
        <end position="108"/>
    </location>
</feature>
<dbReference type="PANTHER" id="PTHR48475">
    <property type="entry name" value="RIBONUCLEASE H"/>
    <property type="match status" value="1"/>
</dbReference>